<evidence type="ECO:0000256" key="6">
    <source>
        <dbReference type="ARBA" id="ARBA00022737"/>
    </source>
</evidence>
<dbReference type="PROSITE" id="PS50268">
    <property type="entry name" value="CADHERIN_2"/>
    <property type="match status" value="27"/>
</dbReference>
<dbReference type="InterPro" id="IPR015919">
    <property type="entry name" value="Cadherin-like_sf"/>
</dbReference>
<reference evidence="19 20" key="1">
    <citation type="submission" date="2019-09" db="EMBL/GenBank/DDBJ databases">
        <title>Bird 10,000 Genomes (B10K) Project - Family phase.</title>
        <authorList>
            <person name="Zhang G."/>
        </authorList>
    </citation>
    <scope>NUCLEOTIDE SEQUENCE [LARGE SCALE GENOMIC DNA]</scope>
    <source>
        <strain evidence="19">OUT-0019</strain>
        <tissue evidence="19">Blood</tissue>
    </source>
</reference>
<dbReference type="InterPro" id="IPR002126">
    <property type="entry name" value="Cadherin-like_dom"/>
</dbReference>
<dbReference type="InterPro" id="IPR020894">
    <property type="entry name" value="Cadherin_CS"/>
</dbReference>
<keyword evidence="3 17" id="KW-0812">Transmembrane</keyword>
<dbReference type="FunFam" id="2.60.40.60:FF:000130">
    <property type="entry name" value="cadherin-23 isoform X1"/>
    <property type="match status" value="1"/>
</dbReference>
<dbReference type="FunFam" id="2.60.40.60:FF:000203">
    <property type="entry name" value="Cadherin 23"/>
    <property type="match status" value="1"/>
</dbReference>
<dbReference type="GO" id="GO:0005509">
    <property type="term" value="F:calcium ion binding"/>
    <property type="evidence" value="ECO:0007669"/>
    <property type="project" value="UniProtKB-UniRule"/>
</dbReference>
<evidence type="ECO:0000256" key="9">
    <source>
        <dbReference type="ARBA" id="ARBA00022889"/>
    </source>
</evidence>
<organism evidence="19 20">
    <name type="scientific">Uria aalge</name>
    <name type="common">Common mure</name>
    <name type="synonym">Colymbus aalge</name>
    <dbReference type="NCBI Taxonomy" id="13746"/>
    <lineage>
        <taxon>Eukaryota</taxon>
        <taxon>Metazoa</taxon>
        <taxon>Chordata</taxon>
        <taxon>Craniata</taxon>
        <taxon>Vertebrata</taxon>
        <taxon>Euteleostomi</taxon>
        <taxon>Archelosauria</taxon>
        <taxon>Archosauria</taxon>
        <taxon>Dinosauria</taxon>
        <taxon>Saurischia</taxon>
        <taxon>Theropoda</taxon>
        <taxon>Coelurosauria</taxon>
        <taxon>Aves</taxon>
        <taxon>Neognathae</taxon>
        <taxon>Neoaves</taxon>
        <taxon>Charadriiformes</taxon>
        <taxon>Alcidae</taxon>
        <taxon>Uria</taxon>
    </lineage>
</organism>
<feature type="domain" description="Cadherin" evidence="18">
    <location>
        <begin position="2608"/>
        <end position="2729"/>
    </location>
</feature>
<dbReference type="InterPro" id="IPR050971">
    <property type="entry name" value="Cadherin-domain_protein"/>
</dbReference>
<feature type="domain" description="Cadherin" evidence="18">
    <location>
        <begin position="564"/>
        <end position="676"/>
    </location>
</feature>
<feature type="non-terminal residue" evidence="19">
    <location>
        <position position="1"/>
    </location>
</feature>
<evidence type="ECO:0000256" key="1">
    <source>
        <dbReference type="ARBA" id="ARBA00004251"/>
    </source>
</evidence>
<dbReference type="PANTHER" id="PTHR24025">
    <property type="entry name" value="DESMOGLEIN FAMILY MEMBER"/>
    <property type="match status" value="1"/>
</dbReference>
<dbReference type="PANTHER" id="PTHR24025:SF18">
    <property type="entry name" value="CADHERIN-23"/>
    <property type="match status" value="1"/>
</dbReference>
<keyword evidence="2" id="KW-1003">Cell membrane</keyword>
<dbReference type="PRINTS" id="PR00205">
    <property type="entry name" value="CADHERIN"/>
</dbReference>
<dbReference type="FunFam" id="2.60.40.60:FF:000175">
    <property type="entry name" value="cadherin-23 isoform X1"/>
    <property type="match status" value="1"/>
</dbReference>
<dbReference type="FunFam" id="2.60.40.60:FF:000142">
    <property type="entry name" value="Cadherin 23"/>
    <property type="match status" value="1"/>
</dbReference>
<comment type="subcellular location">
    <subcellularLocation>
        <location evidence="1">Cell membrane</location>
        <topology evidence="1">Single-pass type I membrane protein</topology>
    </subcellularLocation>
</comment>
<feature type="domain" description="Cadherin" evidence="18">
    <location>
        <begin position="454"/>
        <end position="563"/>
    </location>
</feature>
<keyword evidence="12" id="KW-0325">Glycoprotein</keyword>
<keyword evidence="10 17" id="KW-1133">Transmembrane helix</keyword>
<evidence type="ECO:0000259" key="18">
    <source>
        <dbReference type="PROSITE" id="PS50268"/>
    </source>
</evidence>
<accession>A0A7L3TPM7</accession>
<evidence type="ECO:0000256" key="10">
    <source>
        <dbReference type="ARBA" id="ARBA00022989"/>
    </source>
</evidence>
<feature type="domain" description="Cadherin" evidence="18">
    <location>
        <begin position="131"/>
        <end position="242"/>
    </location>
</feature>
<feature type="domain" description="Cadherin" evidence="18">
    <location>
        <begin position="2054"/>
        <end position="2172"/>
    </location>
</feature>
<dbReference type="FunFam" id="2.60.40.60:FF:000146">
    <property type="entry name" value="cadherin-23 isoform X1"/>
    <property type="match status" value="1"/>
</dbReference>
<dbReference type="GO" id="GO:0005886">
    <property type="term" value="C:plasma membrane"/>
    <property type="evidence" value="ECO:0007669"/>
    <property type="project" value="UniProtKB-SubCell"/>
</dbReference>
<feature type="domain" description="Cadherin" evidence="18">
    <location>
        <begin position="2493"/>
        <end position="2601"/>
    </location>
</feature>
<dbReference type="FunFam" id="2.60.40.60:FF:000104">
    <property type="entry name" value="cadherin-23 isoform X1"/>
    <property type="match status" value="2"/>
</dbReference>
<dbReference type="FunFam" id="2.60.40.60:FF:000080">
    <property type="entry name" value="FAT atypical cadherin 1"/>
    <property type="match status" value="1"/>
</dbReference>
<comment type="function">
    <text evidence="13">Cadherins are calcium-dependent cell adhesion proteins. They preferentially interact with themselves in a homophilic manner in connecting cells. CDH23 is required for establishing and/or maintaining the proper organization of the stereocilia bundle of hair cells in the cochlea and the vestibule during late embryonic/early postnatal development. It is part of the functional network formed by USH1C, USH1G, CDH23 and MYO7A that mediates mechanotransduction in cochlear hair cells. Required for normal hearing.</text>
</comment>
<dbReference type="GO" id="GO:0007605">
    <property type="term" value="P:sensory perception of sound"/>
    <property type="evidence" value="ECO:0007669"/>
    <property type="project" value="UniProtKB-KW"/>
</dbReference>
<feature type="domain" description="Cadherin" evidence="18">
    <location>
        <begin position="1638"/>
        <end position="1730"/>
    </location>
</feature>
<feature type="domain" description="Cadherin" evidence="18">
    <location>
        <begin position="878"/>
        <end position="984"/>
    </location>
</feature>
<feature type="non-terminal residue" evidence="19">
    <location>
        <position position="3201"/>
    </location>
</feature>
<feature type="domain" description="Cadherin" evidence="18">
    <location>
        <begin position="1514"/>
        <end position="1623"/>
    </location>
</feature>
<keyword evidence="7" id="KW-1009">Hearing</keyword>
<feature type="domain" description="Cadherin" evidence="18">
    <location>
        <begin position="38"/>
        <end position="130"/>
    </location>
</feature>
<dbReference type="SUPFAM" id="SSF49313">
    <property type="entry name" value="Cadherin-like"/>
    <property type="match status" value="26"/>
</dbReference>
<dbReference type="FunFam" id="2.60.40.60:FF:000173">
    <property type="entry name" value="Cadherin 23"/>
    <property type="match status" value="2"/>
</dbReference>
<evidence type="ECO:0000256" key="5">
    <source>
        <dbReference type="ARBA" id="ARBA00022729"/>
    </source>
</evidence>
<dbReference type="FunFam" id="2.60.40.60:FF:000156">
    <property type="entry name" value="cadherin-23 isoform X1"/>
    <property type="match status" value="1"/>
</dbReference>
<keyword evidence="11 17" id="KW-0472">Membrane</keyword>
<dbReference type="FunFam" id="2.60.40.60:FF:000141">
    <property type="entry name" value="Cadherin 23"/>
    <property type="match status" value="1"/>
</dbReference>
<keyword evidence="5" id="KW-0732">Signal</keyword>
<keyword evidence="4" id="KW-0479">Metal-binding</keyword>
<feature type="domain" description="Cadherin" evidence="18">
    <location>
        <begin position="1731"/>
        <end position="1838"/>
    </location>
</feature>
<evidence type="ECO:0000256" key="7">
    <source>
        <dbReference type="ARBA" id="ARBA00022740"/>
    </source>
</evidence>
<evidence type="ECO:0000256" key="13">
    <source>
        <dbReference type="ARBA" id="ARBA00057485"/>
    </source>
</evidence>
<feature type="transmembrane region" description="Helical" evidence="17">
    <location>
        <begin position="2950"/>
        <end position="2973"/>
    </location>
</feature>
<feature type="domain" description="Cadherin" evidence="18">
    <location>
        <begin position="353"/>
        <end position="453"/>
    </location>
</feature>
<dbReference type="FunFam" id="2.60.40.60:FF:000147">
    <property type="entry name" value="Cadherin 23"/>
    <property type="match status" value="1"/>
</dbReference>
<evidence type="ECO:0000256" key="8">
    <source>
        <dbReference type="ARBA" id="ARBA00022837"/>
    </source>
</evidence>
<dbReference type="GO" id="GO:0007156">
    <property type="term" value="P:homophilic cell adhesion via plasma membrane adhesion molecules"/>
    <property type="evidence" value="ECO:0007669"/>
    <property type="project" value="InterPro"/>
</dbReference>
<dbReference type="Proteomes" id="UP000535478">
    <property type="component" value="Unassembled WGS sequence"/>
</dbReference>
<evidence type="ECO:0000256" key="15">
    <source>
        <dbReference type="ARBA" id="ARBA00081619"/>
    </source>
</evidence>
<dbReference type="SMART" id="SM00112">
    <property type="entry name" value="CA"/>
    <property type="match status" value="26"/>
</dbReference>
<feature type="domain" description="Cadherin" evidence="18">
    <location>
        <begin position="2282"/>
        <end position="2388"/>
    </location>
</feature>
<dbReference type="FunFam" id="2.60.40.60:FF:000135">
    <property type="entry name" value="cadherin-23 isoform X1"/>
    <property type="match status" value="1"/>
</dbReference>
<feature type="domain" description="Cadherin" evidence="18">
    <location>
        <begin position="793"/>
        <end position="877"/>
    </location>
</feature>
<evidence type="ECO:0000256" key="16">
    <source>
        <dbReference type="PROSITE-ProRule" id="PRU00043"/>
    </source>
</evidence>
<feature type="domain" description="Cadherin" evidence="18">
    <location>
        <begin position="1"/>
        <end position="37"/>
    </location>
</feature>
<evidence type="ECO:0000256" key="17">
    <source>
        <dbReference type="SAM" id="Phobius"/>
    </source>
</evidence>
<feature type="domain" description="Cadherin" evidence="18">
    <location>
        <begin position="2730"/>
        <end position="2858"/>
    </location>
</feature>
<feature type="domain" description="Cadherin" evidence="18">
    <location>
        <begin position="1299"/>
        <end position="1406"/>
    </location>
</feature>
<protein>
    <recommendedName>
        <fullName evidence="14">Cadherin-23</fullName>
    </recommendedName>
    <alternativeName>
        <fullName evidence="15">Otocadherin</fullName>
    </alternativeName>
</protein>
<keyword evidence="20" id="KW-1185">Reference proteome</keyword>
<keyword evidence="9" id="KW-0130">Cell adhesion</keyword>
<feature type="domain" description="Cadherin" evidence="18">
    <location>
        <begin position="243"/>
        <end position="352"/>
    </location>
</feature>
<proteinExistence type="predicted"/>
<evidence type="ECO:0000256" key="12">
    <source>
        <dbReference type="ARBA" id="ARBA00023180"/>
    </source>
</evidence>
<dbReference type="GO" id="GO:0005911">
    <property type="term" value="C:cell-cell junction"/>
    <property type="evidence" value="ECO:0007669"/>
    <property type="project" value="TreeGrafter"/>
</dbReference>
<feature type="domain" description="Cadherin" evidence="18">
    <location>
        <begin position="1098"/>
        <end position="1193"/>
    </location>
</feature>
<sequence length="3201" mass="352712">QTKSEFTVEFSVSDSQGVIKGTVNIQVGDVNDNAPQFHNQPYSVRIPENTPVGTPIFIVNATDPDQGAGGSVLYSFQPPSNFFAIDSGRGIVNLFSPLVFFKDQDKNKPLSTLANLAITITDVQDMDPIFINLPYSTNIYENSPPGTTVRMITAIDQDKGRPRGIGYTIVSGNTNSIFALDYISGALTLNGPLDRENPFYSSGFILTVKATELNDDRTPSNATVTTTFNILVIDINDNAPEFNSSEYSVAIPELAQVGFALPLFIQVQDKDEGPNSVFEVYLVGNNSNHFIISPTSIQGKADIRVRVAVPLDFETIPRYEFSLFANESVPDHVGFARVKINLINENDNRPIFSKALYNISLFENATVGTNVLQVHATDNDVGTYGKVSYFFSDDPDRFSLDKDTGVILLTARLDFETTQRYTLTVIARDGGGEETTGRVRINVLDVNDNVPTFQKEAYLGALRENEPSVTQVVRLRASDEDSPPNNQITYSIVQASAFRDYFDITVSEGYGVISVNHPLDYEQVANGVIYLTVMAKDAGNPPLNSTVPVTIEVFDENDNPPTFSKPSYVITVMEDIMAGATVLFLNATDMDRSREYGQESIIYSLEGSSHFRINARSGEITTTSLLDREAKSEYILIVRAVDGGVGHHQKTGIAMVNITLLDINDNYPTWKDEPYFINLVEMTPPNSDVTTVVAVDPDLGENGTVVYSIRPPNKFYSLNSTTGKIRTTGVLLDRENPNAQEAQLMRRIVVSVTDCKPRFCPAPPLFFLLEHTGNRWRRSGSPTLIPSLRSPHQVVAIDLDEGPNGQVTYRMQVGMPRMDFLINSTSGLITSTAVLDRERIAEYYLRVVASDAGVPSKSSTSTLTVKVLDVNDESPTFFPAIYNVSLPENVARDFKVVRLNCTDADVGLNAELSYFITGGNQDGKFSVGFRDGVVRTVVSLDRETVASYTLILEAIDNGPTGNRRTGTATVYVTVLDVNDNRPIFLQSSYEVSVPEDIPAASSIVKATDVDEGINGRVWYRIVKGNEHNHFRINPSTGLVMRGVRHLDREQNSSHVLEVEAYNTEQGPMRSSVRVIVYVEDVNDEVPVFTQRQYNRLGLRETAGIGTSVAVVRATDRDTGNGGLVNYKILSGAEGKFEIDESTGLITTIDYLDYETKTSYLMNVSATDQAPPNNQGFCSVYVSLLNELDEAVQFSNSSYEAVIMENIPLGSEVLRVQARSIDNLNQITYKFDPNTNAQALSLFKINGITGVITVKGQVDREKGDFYTLTVVADDGGPKIDSTVVTITVLDENDNSPQFDITSDSSVSVAEDSAVGKRVAVVLARDPDAGNNGQVTFSLTSGNIGRAFEIRTTNNTYGEVFVARPLDRELLDHYTLRIQASDGGVPPRRKEHTLRVNVLDVNDNPPIIDSPFGYNVSVSENVGGGTAVAQVRATDRDVGLNSVLSYYITRGNEDLTFRMDRVTGEIATRPSPPDRERQSFYSLVVTVEDEGNPSLSATATVYVTILDENDNAPAFRQQLYEVTLDEGPATLNATLVTVQALDRDEGPNGTVAYAITEGNILDTFHIDSATGQIRTVKELDYEISHGRYTLIVTATDQCPIVSRRLTSTTTVLVNLNDINDNCPTFPRPYEGPFDVTEGQPGPRVWTFLAHDGDSGPSGQVEYSIIAGDPLGEFVISPVEGELRVRKDAELDRENIPFYNLTIAARDRGVPPLSSTILVGIRVLDINDNDPVLLNLPMNLTLSENAPISSFVTRILARDTDQGPNALLTFDITAGNKENAFYINSTSGIIYVNRPLDRERVAEYRLTVTVKDNPENIRNARRDFDLLVISIADENDNRPLFTQSSYQAEVMENSPPGTLVTALNGPILALDSDEGSNAVVTYQLLEASLNFFVIDNRTGVVSVKPGSVVDREALLDPLLEFTLVARDVGGLNSTASLVVTVLDDNDNRPVFQPASITARLQENSPPGFSILQVTATDADSGLNQQLDYRIEGGGQDRFLIDATTGVIRVANISIDREERDAYRLTVVAVDQGTPALSGTATINLFIDDVNDCRPEFINPIQTVSVPESAPPGTVVAEVTAIDRDLHPRLEYYLLEIVARDDTDALVPDQQGAFTVDFRTGAVKIKTPLNRELVATYEVTISVHDNASEVVDRSVSVPNAKLTVNVLDVNDNTPRFRPFGVTYFTERILEGATRGTTLISISAVDPDKGANGQITYELLNLSPEGYACLEDQSAGKVVANRTVDYEEVQWLNFTVRASDNGSPRRSAEIPVYLQIVDVNDNNPVFSQPSYQKAVFEDVPLGTVILRVQATDADSGRFALIQYSLGDGEGKFGINPNTGDIYILSALDREKKDHYTLTAVARDNPGDVSSNRRENSVQVLVTVLDINDFRPQFSKSQFSTSVYENEPAGTSVITMTATDLDEGDNGVVTYSIEGPGAEAFKINKDSGLITSRRRLQSYERFNLTVVATDKGHPPLWGTTMLHVDVIDINDNRPVFVRPPNGTILHIKEEIPLGSNVYEVYATDKDEGLNGAVLYNLLKTGAGNKDWEYFSIDSVSGLIQTAMRLDREKQAVYNLIIVACDQGQPAYETMQPLQVTLDDIDDNEPVFLRPPRDSPQYQALSVPEHSRPGTVVGNVTGAVDADEGSNAIVYYFIAAGNQESNFQLSREGKLQVLRDLDREKDPYYSIIVKASSQRNWSPPRGQRAGRAQAWDLNGDLTLQEVRIFLDDINDQSPQFTKSEYTAGVATDAKVGSELIRVVAVDADIGNNSLVLYNILGIRYIKQHSNDSEEVANIFSIGTLDGILRTFDLFTAYNPGYFVVDIMASDLVGHNDTAIVGIYILRDDQRVKIIINEIPDKVRQFEEEFISLLSNITGAIVNTDDVQFHVDKKGRVNFAQTELLIHVVNRDTNRILDVERVIQMIDENKEQLRNLFRNYNVLDVQPAITARAPEDLSALQMAIIVLAVLLFLAAMLFILMNWYYRTVHKRKLKAIVAGSTGNRGFMDIMDMPNTNKYSFDGANPVWLDPFCRNMELAAQAEHEDDLPENLSEITDLWNSPARTHGTFGREPSAAKPEDDRYLRAAIQEYDNIAKLGQIMREGPIKLIQKELEEEEEHSPGQGSLHFRHKQLVELKGPDGIHVVHGSTGTLLASDLNSLPEDDQKVLGRSLETLTADCGGYSDHNARTESAKSTPLHKMREVIMESPLEITEL</sequence>
<dbReference type="PROSITE" id="PS00232">
    <property type="entry name" value="CADHERIN_1"/>
    <property type="match status" value="10"/>
</dbReference>
<dbReference type="FunFam" id="2.60.40.60:FF:000020">
    <property type="entry name" value="Dachsous cadherin-related 1b"/>
    <property type="match status" value="1"/>
</dbReference>
<evidence type="ECO:0000256" key="4">
    <source>
        <dbReference type="ARBA" id="ARBA00022723"/>
    </source>
</evidence>
<keyword evidence="6" id="KW-0677">Repeat</keyword>
<feature type="domain" description="Cadherin" evidence="18">
    <location>
        <begin position="2389"/>
        <end position="2490"/>
    </location>
</feature>
<name>A0A7L3TPM7_URIAL</name>
<dbReference type="FunFam" id="2.60.40.60:FF:000100">
    <property type="entry name" value="protocadherin Fat 2"/>
    <property type="match status" value="1"/>
</dbReference>
<dbReference type="FunFam" id="2.60.40.60:FF:000807">
    <property type="entry name" value="Uncharacterized protein"/>
    <property type="match status" value="1"/>
</dbReference>
<feature type="domain" description="Cadherin" evidence="18">
    <location>
        <begin position="671"/>
        <end position="784"/>
    </location>
</feature>
<dbReference type="FunFam" id="2.60.40.60:FF:000060">
    <property type="entry name" value="Putative cadherin-23"/>
    <property type="match status" value="2"/>
</dbReference>
<dbReference type="FunFam" id="2.60.40.60:FF:000160">
    <property type="entry name" value="cadherin-23 isoform X1"/>
    <property type="match status" value="1"/>
</dbReference>
<evidence type="ECO:0000256" key="14">
    <source>
        <dbReference type="ARBA" id="ARBA00069624"/>
    </source>
</evidence>
<evidence type="ECO:0000313" key="19">
    <source>
        <dbReference type="EMBL" id="NXV41484.1"/>
    </source>
</evidence>
<keyword evidence="8 16" id="KW-0106">Calcium</keyword>
<feature type="domain" description="Cadherin" evidence="18">
    <location>
        <begin position="1194"/>
        <end position="1297"/>
    </location>
</feature>
<feature type="domain" description="Cadherin" evidence="18">
    <location>
        <begin position="1408"/>
        <end position="1513"/>
    </location>
</feature>
<dbReference type="FunFam" id="2.60.40.60:FF:000228">
    <property type="entry name" value="Cadherin 23"/>
    <property type="match status" value="1"/>
</dbReference>
<feature type="domain" description="Cadherin" evidence="18">
    <location>
        <begin position="2184"/>
        <end position="2281"/>
    </location>
</feature>
<dbReference type="FunFam" id="2.60.40.60:FF:000098">
    <property type="entry name" value="cadherin-23 isoform X1"/>
    <property type="match status" value="1"/>
</dbReference>
<feature type="domain" description="Cadherin" evidence="18">
    <location>
        <begin position="1839"/>
        <end position="1948"/>
    </location>
</feature>
<dbReference type="EMBL" id="VZUE01000019">
    <property type="protein sequence ID" value="NXV41484.1"/>
    <property type="molecule type" value="Genomic_DNA"/>
</dbReference>
<evidence type="ECO:0000256" key="2">
    <source>
        <dbReference type="ARBA" id="ARBA00022475"/>
    </source>
</evidence>
<dbReference type="FunFam" id="2.60.40.60:FF:000155">
    <property type="entry name" value="cadherin-23 isoform X1"/>
    <property type="match status" value="1"/>
</dbReference>
<dbReference type="CDD" id="cd11304">
    <property type="entry name" value="Cadherin_repeat"/>
    <property type="match status" value="25"/>
</dbReference>
<dbReference type="Gene3D" id="2.60.40.60">
    <property type="entry name" value="Cadherins"/>
    <property type="match status" value="26"/>
</dbReference>
<dbReference type="FunFam" id="2.60.40.60:FF:000206">
    <property type="entry name" value="cadherin-23 isoform X1"/>
    <property type="match status" value="1"/>
</dbReference>
<evidence type="ECO:0000313" key="20">
    <source>
        <dbReference type="Proteomes" id="UP000535478"/>
    </source>
</evidence>
<feature type="domain" description="Cadherin" evidence="18">
    <location>
        <begin position="1949"/>
        <end position="2053"/>
    </location>
</feature>
<dbReference type="Pfam" id="PF00028">
    <property type="entry name" value="Cadherin"/>
    <property type="match status" value="25"/>
</dbReference>
<feature type="domain" description="Cadherin" evidence="18">
    <location>
        <begin position="985"/>
        <end position="1088"/>
    </location>
</feature>
<gene>
    <name evidence="19" type="primary">Cdh23</name>
    <name evidence="19" type="ORF">URIAAL_R13725</name>
</gene>
<evidence type="ECO:0000256" key="3">
    <source>
        <dbReference type="ARBA" id="ARBA00022692"/>
    </source>
</evidence>
<comment type="caution">
    <text evidence="19">The sequence shown here is derived from an EMBL/GenBank/DDBJ whole genome shotgun (WGS) entry which is preliminary data.</text>
</comment>
<evidence type="ECO:0000256" key="11">
    <source>
        <dbReference type="ARBA" id="ARBA00023136"/>
    </source>
</evidence>